<dbReference type="AlphaFoldDB" id="E6X4B7"/>
<keyword evidence="2" id="KW-1185">Reference proteome</keyword>
<sequence length="321" mass="36793">MRIMIKIKNSLQKRKVKIFLIFLFFSSMSWFINKLADDYTGRAAFDVVYTNVPDSLLFVGASKDHIEVKLKASGFTFLGFGFKNKTVTIDVSKAEKKDDVYRIPRSVYQLQIEKQLPQSMEFLGVDEGDAIVLEIYTLKTKKVPVIERLKINFSQNFMLDGAVLLSPDSILVKGPEKVLNEIESIQTEVKTISNVTEDFSEELLLQTPENTDNITYLTTKVFVKGKVVRFSEKIIEVPIKVLNLPEDFEIKLFPDTVKIVCMAKIDDLKELQVSDFNVVADYNAIQDESQHTILLKLELAPDFLSNIRLMSNEVRYILKRK</sequence>
<accession>E6X4B7</accession>
<dbReference type="PANTHER" id="PTHR37804">
    <property type="entry name" value="CDAA REGULATORY PROTEIN CDAR"/>
    <property type="match status" value="1"/>
</dbReference>
<dbReference type="InterPro" id="IPR053154">
    <property type="entry name" value="c-di-AMP_regulator"/>
</dbReference>
<dbReference type="Proteomes" id="UP000008634">
    <property type="component" value="Chromosome"/>
</dbReference>
<dbReference type="EMBL" id="CP002453">
    <property type="protein sequence ID" value="ADV51500.1"/>
    <property type="molecule type" value="Genomic_DNA"/>
</dbReference>
<dbReference type="Pfam" id="PF07949">
    <property type="entry name" value="YbbR"/>
    <property type="match status" value="1"/>
</dbReference>
<name>E6X4B7_CELAD</name>
<dbReference type="Gene3D" id="2.170.120.30">
    <property type="match status" value="1"/>
</dbReference>
<proteinExistence type="predicted"/>
<dbReference type="InterPro" id="IPR012505">
    <property type="entry name" value="YbbR"/>
</dbReference>
<reference evidence="1 2" key="1">
    <citation type="journal article" date="2010" name="Stand. Genomic Sci.">
        <title>Complete genome sequence of Cellulophaga algicola type strain (IC166).</title>
        <authorList>
            <person name="Abt B."/>
            <person name="Lu M."/>
            <person name="Misra M."/>
            <person name="Han C."/>
            <person name="Nolan M."/>
            <person name="Lucas S."/>
            <person name="Hammon N."/>
            <person name="Deshpande S."/>
            <person name="Cheng J.F."/>
            <person name="Tapia R."/>
            <person name="Goodwin L."/>
            <person name="Pitluck S."/>
            <person name="Liolios K."/>
            <person name="Pagani I."/>
            <person name="Ivanova N."/>
            <person name="Mavromatis K."/>
            <person name="Ovchinikova G."/>
            <person name="Pati A."/>
            <person name="Chen A."/>
            <person name="Palaniappan K."/>
            <person name="Land M."/>
            <person name="Hauser L."/>
            <person name="Chang Y.J."/>
            <person name="Jeffries C.D."/>
            <person name="Detter J.C."/>
            <person name="Brambilla E."/>
            <person name="Rohde M."/>
            <person name="Tindall B.J."/>
            <person name="Goker M."/>
            <person name="Woyke T."/>
            <person name="Bristow J."/>
            <person name="Eisen J.A."/>
            <person name="Markowitz V."/>
            <person name="Hugenholtz P."/>
            <person name="Kyrpides N.C."/>
            <person name="Klenk H.P."/>
            <person name="Lapidus A."/>
        </authorList>
    </citation>
    <scope>NUCLEOTIDE SEQUENCE [LARGE SCALE GENOMIC DNA]</scope>
    <source>
        <strain evidence="2">DSM 14237 / IC166 / ACAM 630</strain>
    </source>
</reference>
<evidence type="ECO:0000313" key="1">
    <source>
        <dbReference type="EMBL" id="ADV51500.1"/>
    </source>
</evidence>
<dbReference type="eggNOG" id="COG4856">
    <property type="taxonomic scope" value="Bacteria"/>
</dbReference>
<dbReference type="HOGENOM" id="CLU_069602_1_1_10"/>
<dbReference type="STRING" id="688270.Celal_4260"/>
<dbReference type="KEGG" id="cao:Celal_4260"/>
<organism evidence="1 2">
    <name type="scientific">Cellulophaga algicola (strain DSM 14237 / IC166 / ACAM 630)</name>
    <dbReference type="NCBI Taxonomy" id="688270"/>
    <lineage>
        <taxon>Bacteria</taxon>
        <taxon>Pseudomonadati</taxon>
        <taxon>Bacteroidota</taxon>
        <taxon>Flavobacteriia</taxon>
        <taxon>Flavobacteriales</taxon>
        <taxon>Flavobacteriaceae</taxon>
        <taxon>Cellulophaga</taxon>
    </lineage>
</organism>
<evidence type="ECO:0000313" key="2">
    <source>
        <dbReference type="Proteomes" id="UP000008634"/>
    </source>
</evidence>
<protein>
    <submittedName>
        <fullName evidence="1">YbbR family protein</fullName>
    </submittedName>
</protein>
<dbReference type="OrthoDB" id="1150187at2"/>
<dbReference type="Gene3D" id="2.170.120.40">
    <property type="entry name" value="YbbR-like domain"/>
    <property type="match status" value="1"/>
</dbReference>
<gene>
    <name evidence="1" type="ordered locus">Celal_4260</name>
</gene>
<dbReference type="PANTHER" id="PTHR37804:SF1">
    <property type="entry name" value="CDAA REGULATORY PROTEIN CDAR"/>
    <property type="match status" value="1"/>
</dbReference>